<gene>
    <name evidence="9" type="ORF">D1614_08350</name>
</gene>
<dbReference type="InterPro" id="IPR023996">
    <property type="entry name" value="TonB-dep_OMP_SusC/RagA"/>
</dbReference>
<dbReference type="Proteomes" id="UP000265926">
    <property type="component" value="Unassembled WGS sequence"/>
</dbReference>
<reference evidence="9 10" key="1">
    <citation type="submission" date="2018-08" db="EMBL/GenBank/DDBJ databases">
        <title>Pallidiluteibacterium maritimus gen. nov., sp. nov., isolated from coastal sediment.</title>
        <authorList>
            <person name="Zhou L.Y."/>
        </authorList>
    </citation>
    <scope>NUCLEOTIDE SEQUENCE [LARGE SCALE GENOMIC DNA]</scope>
    <source>
        <strain evidence="9 10">XSD2</strain>
    </source>
</reference>
<dbReference type="InterPro" id="IPR023997">
    <property type="entry name" value="TonB-dep_OMP_SusC/RagA_CS"/>
</dbReference>
<protein>
    <submittedName>
        <fullName evidence="9">SusC/RagA family TonB-linked outer membrane protein</fullName>
    </submittedName>
</protein>
<evidence type="ECO:0000256" key="1">
    <source>
        <dbReference type="ARBA" id="ARBA00004571"/>
    </source>
</evidence>
<dbReference type="Gene3D" id="2.170.130.10">
    <property type="entry name" value="TonB-dependent receptor, plug domain"/>
    <property type="match status" value="1"/>
</dbReference>
<dbReference type="SUPFAM" id="SSF56935">
    <property type="entry name" value="Porins"/>
    <property type="match status" value="1"/>
</dbReference>
<evidence type="ECO:0000256" key="5">
    <source>
        <dbReference type="ARBA" id="ARBA00023136"/>
    </source>
</evidence>
<organism evidence="9 10">
    <name type="scientific">Maribellus luteus</name>
    <dbReference type="NCBI Taxonomy" id="2305463"/>
    <lineage>
        <taxon>Bacteria</taxon>
        <taxon>Pseudomonadati</taxon>
        <taxon>Bacteroidota</taxon>
        <taxon>Bacteroidia</taxon>
        <taxon>Marinilabiliales</taxon>
        <taxon>Prolixibacteraceae</taxon>
        <taxon>Maribellus</taxon>
    </lineage>
</organism>
<dbReference type="AlphaFoldDB" id="A0A399T0L1"/>
<evidence type="ECO:0000313" key="9">
    <source>
        <dbReference type="EMBL" id="RIJ48544.1"/>
    </source>
</evidence>
<dbReference type="Gene3D" id="2.60.40.1120">
    <property type="entry name" value="Carboxypeptidase-like, regulatory domain"/>
    <property type="match status" value="1"/>
</dbReference>
<dbReference type="RefSeq" id="WP_119437464.1">
    <property type="nucleotide sequence ID" value="NZ_QWGR01000004.1"/>
</dbReference>
<comment type="similarity">
    <text evidence="7">Belongs to the TonB-dependent receptor family.</text>
</comment>
<name>A0A399T0L1_9BACT</name>
<keyword evidence="10" id="KW-1185">Reference proteome</keyword>
<evidence type="ECO:0000313" key="10">
    <source>
        <dbReference type="Proteomes" id="UP000265926"/>
    </source>
</evidence>
<keyword evidence="5 7" id="KW-0472">Membrane</keyword>
<dbReference type="FunFam" id="2.60.40.1120:FF:000003">
    <property type="entry name" value="Outer membrane protein Omp121"/>
    <property type="match status" value="1"/>
</dbReference>
<dbReference type="InterPro" id="IPR039426">
    <property type="entry name" value="TonB-dep_rcpt-like"/>
</dbReference>
<evidence type="ECO:0000259" key="8">
    <source>
        <dbReference type="Pfam" id="PF07715"/>
    </source>
</evidence>
<dbReference type="InterPro" id="IPR012910">
    <property type="entry name" value="Plug_dom"/>
</dbReference>
<dbReference type="Pfam" id="PF07715">
    <property type="entry name" value="Plug"/>
    <property type="match status" value="1"/>
</dbReference>
<keyword evidence="6 7" id="KW-0998">Cell outer membrane</keyword>
<keyword evidence="4 7" id="KW-0812">Transmembrane</keyword>
<evidence type="ECO:0000256" key="2">
    <source>
        <dbReference type="ARBA" id="ARBA00022448"/>
    </source>
</evidence>
<evidence type="ECO:0000256" key="7">
    <source>
        <dbReference type="PROSITE-ProRule" id="PRU01360"/>
    </source>
</evidence>
<evidence type="ECO:0000256" key="4">
    <source>
        <dbReference type="ARBA" id="ARBA00022692"/>
    </source>
</evidence>
<dbReference type="PROSITE" id="PS52016">
    <property type="entry name" value="TONB_DEPENDENT_REC_3"/>
    <property type="match status" value="1"/>
</dbReference>
<accession>A0A399T0L1</accession>
<sequence>MKKKSEALGGFYPGAKKLLLIMRLSTFLVLISVLASSASVYSQATKLTVKMKNCKIADVFDAIEQQSDFYFFYSRDNFDDNRLVSVDIEGKTVEKILDEIFEDQAISYEIVNKNILIKTTNKFPATSDLQQKTVSGTVTDKSGQPLPGVTIVVKGTTDGTITDADGKYSLTNLPEDAILVFSFVGMRAHEVGVENQVLINITMEVDAIGLEEVVAIGYGTMKKSDLTGSVVRIEMEQKENQANVNLLQTLAGTSAGVNIEGRGGAGSEPSFSVRGQTSLSASNRPLIVIDGIIYNGSIADININDVESIDILKDASAASVYGSRSANGVMIITTKKGTSESPVVSFNMYYGFQDMTNNPMRVMNAEEFAVRLVDWSHQNLVYQWYTTNPTSAVGRPVRPDITNRELVATYLKTQEERDNYLAGNEIDWVDEVLHIAPMQNYNLSLSGKSGDRVNYFVSGSYADVEGIQLNDKYKRFTLRSNLVSEVNDWLSLSINTSYSYTDNSGQPASLGDARVASPLVNNFIGESSYDIYLGGELFQPYPMVYTYIDNSNTRNQLHLIGNAKIKIPWIKGLTNEINYSNRYTQTDNNSYHNYNTPSGVSNRGLAIKQPSKSRDWILNNIVTYSKTFGDHQLNSTLLFSREGRLGDASSLNAQGFDNQALGYNNMGLGEVSTVSSSAWEENSLSYMARLNYSYKSRYMITGTIRKDGFSGFGAEKKWATFPSLSLAWVFSDESFFSDMDFYSKLRVSYGKNGNQGIGRYSSLSRMGTRYYVFGQTTAIGLYPSTLGNADLGWETTESYNLGVDFGFLNNKLTGSVDVYTSETKDVLVQRQLPRAAGYTSVWANIGGLNNKGIEFEVRSVNIDNNNFKWESSFIFSLNRDKITKLYGENDDADIGNQWFVGEPISAIYDYKMAGGVWTEEEFFAGDIPLKGWYPGQFRYVDQNLDSLITPDYDRTIIGYTAPSYRFSINNTLSYKNFTLSFLINSIQGGDKYYLGDNASNISPRFYMQHRMNNSAINPYWRPDAPTTNTTGIYNNPPQESGIYQSRSFVRLQDVTLSYNLGRSLLDILKLQECQFYISSKNPYVWTKWQGWDPETGTSDTPLMRNIIAGIRLSL</sequence>
<comment type="caution">
    <text evidence="9">The sequence shown here is derived from an EMBL/GenBank/DDBJ whole genome shotgun (WGS) entry which is preliminary data.</text>
</comment>
<dbReference type="Pfam" id="PF13715">
    <property type="entry name" value="CarbopepD_reg_2"/>
    <property type="match status" value="1"/>
</dbReference>
<dbReference type="InterPro" id="IPR008969">
    <property type="entry name" value="CarboxyPept-like_regulatory"/>
</dbReference>
<dbReference type="Gene3D" id="2.40.170.20">
    <property type="entry name" value="TonB-dependent receptor, beta-barrel domain"/>
    <property type="match status" value="1"/>
</dbReference>
<dbReference type="NCBIfam" id="TIGR04056">
    <property type="entry name" value="OMP_RagA_SusC"/>
    <property type="match status" value="1"/>
</dbReference>
<comment type="subcellular location">
    <subcellularLocation>
        <location evidence="1 7">Cell outer membrane</location>
        <topology evidence="1 7">Multi-pass membrane protein</topology>
    </subcellularLocation>
</comment>
<dbReference type="OrthoDB" id="9768177at2"/>
<dbReference type="SUPFAM" id="SSF49464">
    <property type="entry name" value="Carboxypeptidase regulatory domain-like"/>
    <property type="match status" value="1"/>
</dbReference>
<evidence type="ECO:0000256" key="3">
    <source>
        <dbReference type="ARBA" id="ARBA00022452"/>
    </source>
</evidence>
<dbReference type="GO" id="GO:0009279">
    <property type="term" value="C:cell outer membrane"/>
    <property type="evidence" value="ECO:0007669"/>
    <property type="project" value="UniProtKB-SubCell"/>
</dbReference>
<keyword evidence="2 7" id="KW-0813">Transport</keyword>
<evidence type="ECO:0000256" key="6">
    <source>
        <dbReference type="ARBA" id="ARBA00023237"/>
    </source>
</evidence>
<feature type="domain" description="TonB-dependent receptor plug" evidence="8">
    <location>
        <begin position="223"/>
        <end position="329"/>
    </location>
</feature>
<dbReference type="NCBIfam" id="TIGR04057">
    <property type="entry name" value="SusC_RagA_signa"/>
    <property type="match status" value="1"/>
</dbReference>
<dbReference type="InterPro" id="IPR037066">
    <property type="entry name" value="Plug_dom_sf"/>
</dbReference>
<keyword evidence="3 7" id="KW-1134">Transmembrane beta strand</keyword>
<dbReference type="EMBL" id="QWGR01000004">
    <property type="protein sequence ID" value="RIJ48544.1"/>
    <property type="molecule type" value="Genomic_DNA"/>
</dbReference>
<proteinExistence type="inferred from homology"/>
<dbReference type="InterPro" id="IPR036942">
    <property type="entry name" value="Beta-barrel_TonB_sf"/>
</dbReference>